<reference evidence="1 2" key="1">
    <citation type="submission" date="2020-10" db="EMBL/GenBank/DDBJ databases">
        <title>The Coptis chinensis genome and diversification of protoberbering-type alkaloids.</title>
        <authorList>
            <person name="Wang B."/>
            <person name="Shu S."/>
            <person name="Song C."/>
            <person name="Liu Y."/>
        </authorList>
    </citation>
    <scope>NUCLEOTIDE SEQUENCE [LARGE SCALE GENOMIC DNA]</scope>
    <source>
        <strain evidence="1">HL-2020</strain>
        <tissue evidence="1">Leaf</tissue>
    </source>
</reference>
<proteinExistence type="predicted"/>
<name>A0A835IC16_9MAGN</name>
<sequence length="86" mass="10078">MTHRRQVFQWFCKLPSIPWRKMKVCMLGDAQHVEENGLDTKVKKSRTQLKERKNRAKKVRGVLLLGMLPRRSKANDQDVSMAPVFV</sequence>
<evidence type="ECO:0000313" key="2">
    <source>
        <dbReference type="Proteomes" id="UP000631114"/>
    </source>
</evidence>
<organism evidence="1 2">
    <name type="scientific">Coptis chinensis</name>
    <dbReference type="NCBI Taxonomy" id="261450"/>
    <lineage>
        <taxon>Eukaryota</taxon>
        <taxon>Viridiplantae</taxon>
        <taxon>Streptophyta</taxon>
        <taxon>Embryophyta</taxon>
        <taxon>Tracheophyta</taxon>
        <taxon>Spermatophyta</taxon>
        <taxon>Magnoliopsida</taxon>
        <taxon>Ranunculales</taxon>
        <taxon>Ranunculaceae</taxon>
        <taxon>Coptidoideae</taxon>
        <taxon>Coptis</taxon>
    </lineage>
</organism>
<dbReference type="AlphaFoldDB" id="A0A835IC16"/>
<comment type="caution">
    <text evidence="1">The sequence shown here is derived from an EMBL/GenBank/DDBJ whole genome shotgun (WGS) entry which is preliminary data.</text>
</comment>
<evidence type="ECO:0000313" key="1">
    <source>
        <dbReference type="EMBL" id="KAF9614766.1"/>
    </source>
</evidence>
<dbReference type="EMBL" id="JADFTS010000003">
    <property type="protein sequence ID" value="KAF9614766.1"/>
    <property type="molecule type" value="Genomic_DNA"/>
</dbReference>
<protein>
    <submittedName>
        <fullName evidence="1">Uncharacterized protein</fullName>
    </submittedName>
</protein>
<dbReference type="Proteomes" id="UP000631114">
    <property type="component" value="Unassembled WGS sequence"/>
</dbReference>
<gene>
    <name evidence="1" type="ORF">IFM89_020620</name>
</gene>
<keyword evidence="2" id="KW-1185">Reference proteome</keyword>
<accession>A0A835IC16</accession>